<dbReference type="GO" id="GO:0016740">
    <property type="term" value="F:transferase activity"/>
    <property type="evidence" value="ECO:0007669"/>
    <property type="project" value="UniProtKB-KW"/>
</dbReference>
<dbReference type="UniPathway" id="UPA00143"/>
<dbReference type="Proteomes" id="UP000233837">
    <property type="component" value="Unassembled WGS sequence"/>
</dbReference>
<evidence type="ECO:0000256" key="4">
    <source>
        <dbReference type="ARBA" id="ARBA00022723"/>
    </source>
</evidence>
<evidence type="ECO:0000256" key="5">
    <source>
        <dbReference type="ARBA" id="ARBA00022833"/>
    </source>
</evidence>
<keyword evidence="4" id="KW-0479">Metal-binding</keyword>
<dbReference type="InterPro" id="IPR013083">
    <property type="entry name" value="Znf_RING/FYVE/PHD"/>
</dbReference>
<dbReference type="PROSITE" id="PS50089">
    <property type="entry name" value="ZF_RING_2"/>
    <property type="match status" value="1"/>
</dbReference>
<evidence type="ECO:0000256" key="2">
    <source>
        <dbReference type="ARBA" id="ARBA00022679"/>
    </source>
</evidence>
<comment type="similarity">
    <text evidence="8">Belongs to the RING-type zinc finger family. ATL subfamily.</text>
</comment>
<accession>A0A2I0X9S8</accession>
<gene>
    <name evidence="12" type="primary">ATL78</name>
    <name evidence="12" type="ORF">MA16_Dca021989</name>
</gene>
<feature type="transmembrane region" description="Helical" evidence="10">
    <location>
        <begin position="47"/>
        <end position="75"/>
    </location>
</feature>
<evidence type="ECO:0000256" key="10">
    <source>
        <dbReference type="SAM" id="Phobius"/>
    </source>
</evidence>
<evidence type="ECO:0000256" key="3">
    <source>
        <dbReference type="ARBA" id="ARBA00022692"/>
    </source>
</evidence>
<dbReference type="GO" id="GO:0008270">
    <property type="term" value="F:zinc ion binding"/>
    <property type="evidence" value="ECO:0007669"/>
    <property type="project" value="UniProtKB-KW"/>
</dbReference>
<protein>
    <submittedName>
        <fullName evidence="12">RING-H2 finger protein ATL78</fullName>
    </submittedName>
</protein>
<dbReference type="AlphaFoldDB" id="A0A2I0X9S8"/>
<dbReference type="PANTHER" id="PTHR46905">
    <property type="entry name" value="RING-H2 FINGER PROTEIN ATL78"/>
    <property type="match status" value="1"/>
</dbReference>
<comment type="subcellular location">
    <subcellularLocation>
        <location evidence="1">Membrane</location>
        <topology evidence="1">Single-pass membrane protein</topology>
    </subcellularLocation>
</comment>
<dbReference type="Gene3D" id="3.30.40.10">
    <property type="entry name" value="Zinc/RING finger domain, C3HC4 (zinc finger)"/>
    <property type="match status" value="1"/>
</dbReference>
<keyword evidence="3 10" id="KW-0812">Transmembrane</keyword>
<dbReference type="PANTHER" id="PTHR46905:SF7">
    <property type="entry name" value="RING-H2 FINGER PROTEIN ATL78"/>
    <property type="match status" value="1"/>
</dbReference>
<evidence type="ECO:0000256" key="8">
    <source>
        <dbReference type="ARBA" id="ARBA00024209"/>
    </source>
</evidence>
<keyword evidence="5" id="KW-0862">Zinc</keyword>
<dbReference type="InterPro" id="IPR001841">
    <property type="entry name" value="Znf_RING"/>
</dbReference>
<organism evidence="12 13">
    <name type="scientific">Dendrobium catenatum</name>
    <dbReference type="NCBI Taxonomy" id="906689"/>
    <lineage>
        <taxon>Eukaryota</taxon>
        <taxon>Viridiplantae</taxon>
        <taxon>Streptophyta</taxon>
        <taxon>Embryophyta</taxon>
        <taxon>Tracheophyta</taxon>
        <taxon>Spermatophyta</taxon>
        <taxon>Magnoliopsida</taxon>
        <taxon>Liliopsida</taxon>
        <taxon>Asparagales</taxon>
        <taxon>Orchidaceae</taxon>
        <taxon>Epidendroideae</taxon>
        <taxon>Malaxideae</taxon>
        <taxon>Dendrobiinae</taxon>
        <taxon>Dendrobium</taxon>
    </lineage>
</organism>
<feature type="domain" description="RING-type" evidence="11">
    <location>
        <begin position="117"/>
        <end position="159"/>
    </location>
</feature>
<sequence>MSLPFHSDKHKSKFLMAPSSHRLLLHTTITTPKSATGESSTTFDTNVIMILAVLLTALICALVLNAIISCIFRLLGRSRPSFPIILPRTAARRRAIRKVPVEFFSHGLKLAGSGLECAICLAEIEPGDRIRLLSVCRHGFHVRCIDRWLLTQPTCPRCRQCPFATSPKSSDCVKSDEVDRTGIEPLGPEGLEIGYRL</sequence>
<evidence type="ECO:0000259" key="11">
    <source>
        <dbReference type="PROSITE" id="PS50089"/>
    </source>
</evidence>
<name>A0A2I0X9S8_9ASPA</name>
<evidence type="ECO:0000256" key="6">
    <source>
        <dbReference type="ARBA" id="ARBA00022989"/>
    </source>
</evidence>
<evidence type="ECO:0000256" key="7">
    <source>
        <dbReference type="ARBA" id="ARBA00023136"/>
    </source>
</evidence>
<reference evidence="12 13" key="2">
    <citation type="journal article" date="2017" name="Nature">
        <title>The Apostasia genome and the evolution of orchids.</title>
        <authorList>
            <person name="Zhang G.Q."/>
            <person name="Liu K.W."/>
            <person name="Li Z."/>
            <person name="Lohaus R."/>
            <person name="Hsiao Y.Y."/>
            <person name="Niu S.C."/>
            <person name="Wang J.Y."/>
            <person name="Lin Y.C."/>
            <person name="Xu Q."/>
            <person name="Chen L.J."/>
            <person name="Yoshida K."/>
            <person name="Fujiwara S."/>
            <person name="Wang Z.W."/>
            <person name="Zhang Y.Q."/>
            <person name="Mitsuda N."/>
            <person name="Wang M."/>
            <person name="Liu G.H."/>
            <person name="Pecoraro L."/>
            <person name="Huang H.X."/>
            <person name="Xiao X.J."/>
            <person name="Lin M."/>
            <person name="Wu X.Y."/>
            <person name="Wu W.L."/>
            <person name="Chen Y.Y."/>
            <person name="Chang S.B."/>
            <person name="Sakamoto S."/>
            <person name="Ohme-Takagi M."/>
            <person name="Yagi M."/>
            <person name="Zeng S.J."/>
            <person name="Shen C.Y."/>
            <person name="Yeh C.M."/>
            <person name="Luo Y.B."/>
            <person name="Tsai W.C."/>
            <person name="Van de Peer Y."/>
            <person name="Liu Z.J."/>
        </authorList>
    </citation>
    <scope>NUCLEOTIDE SEQUENCE [LARGE SCALE GENOMIC DNA]</scope>
    <source>
        <tissue evidence="12">The whole plant</tissue>
    </source>
</reference>
<keyword evidence="7 10" id="KW-0472">Membrane</keyword>
<evidence type="ECO:0000313" key="12">
    <source>
        <dbReference type="EMBL" id="PKU84687.1"/>
    </source>
</evidence>
<dbReference type="GO" id="GO:0016567">
    <property type="term" value="P:protein ubiquitination"/>
    <property type="evidence" value="ECO:0007669"/>
    <property type="project" value="UniProtKB-UniPathway"/>
</dbReference>
<dbReference type="Pfam" id="PF13639">
    <property type="entry name" value="zf-RING_2"/>
    <property type="match status" value="1"/>
</dbReference>
<dbReference type="GO" id="GO:0016020">
    <property type="term" value="C:membrane"/>
    <property type="evidence" value="ECO:0007669"/>
    <property type="project" value="UniProtKB-SubCell"/>
</dbReference>
<reference evidence="12 13" key="1">
    <citation type="journal article" date="2016" name="Sci. Rep.">
        <title>The Dendrobium catenatum Lindl. genome sequence provides insights into polysaccharide synthase, floral development and adaptive evolution.</title>
        <authorList>
            <person name="Zhang G.Q."/>
            <person name="Xu Q."/>
            <person name="Bian C."/>
            <person name="Tsai W.C."/>
            <person name="Yeh C.M."/>
            <person name="Liu K.W."/>
            <person name="Yoshida K."/>
            <person name="Zhang L.S."/>
            <person name="Chang S.B."/>
            <person name="Chen F."/>
            <person name="Shi Y."/>
            <person name="Su Y.Y."/>
            <person name="Zhang Y.Q."/>
            <person name="Chen L.J."/>
            <person name="Yin Y."/>
            <person name="Lin M."/>
            <person name="Huang H."/>
            <person name="Deng H."/>
            <person name="Wang Z.W."/>
            <person name="Zhu S.L."/>
            <person name="Zhao X."/>
            <person name="Deng C."/>
            <person name="Niu S.C."/>
            <person name="Huang J."/>
            <person name="Wang M."/>
            <person name="Liu G.H."/>
            <person name="Yang H.J."/>
            <person name="Xiao X.J."/>
            <person name="Hsiao Y.Y."/>
            <person name="Wu W.L."/>
            <person name="Chen Y.Y."/>
            <person name="Mitsuda N."/>
            <person name="Ohme-Takagi M."/>
            <person name="Luo Y.B."/>
            <person name="Van de Peer Y."/>
            <person name="Liu Z.J."/>
        </authorList>
    </citation>
    <scope>NUCLEOTIDE SEQUENCE [LARGE SCALE GENOMIC DNA]</scope>
    <source>
        <tissue evidence="12">The whole plant</tissue>
    </source>
</reference>
<keyword evidence="13" id="KW-1185">Reference proteome</keyword>
<proteinExistence type="inferred from homology"/>
<dbReference type="SMART" id="SM00184">
    <property type="entry name" value="RING"/>
    <property type="match status" value="1"/>
</dbReference>
<keyword evidence="9" id="KW-0863">Zinc-finger</keyword>
<dbReference type="InterPro" id="IPR044602">
    <property type="entry name" value="ATL10/ATL72-79-like"/>
</dbReference>
<keyword evidence="2" id="KW-0808">Transferase</keyword>
<evidence type="ECO:0000256" key="9">
    <source>
        <dbReference type="PROSITE-ProRule" id="PRU00175"/>
    </source>
</evidence>
<evidence type="ECO:0000313" key="13">
    <source>
        <dbReference type="Proteomes" id="UP000233837"/>
    </source>
</evidence>
<keyword evidence="6 10" id="KW-1133">Transmembrane helix</keyword>
<evidence type="ECO:0000256" key="1">
    <source>
        <dbReference type="ARBA" id="ARBA00004167"/>
    </source>
</evidence>
<dbReference type="SUPFAM" id="SSF57850">
    <property type="entry name" value="RING/U-box"/>
    <property type="match status" value="1"/>
</dbReference>
<dbReference type="EMBL" id="KZ502036">
    <property type="protein sequence ID" value="PKU84687.1"/>
    <property type="molecule type" value="Genomic_DNA"/>
</dbReference>